<evidence type="ECO:0000313" key="2">
    <source>
        <dbReference type="Proteomes" id="UP001066276"/>
    </source>
</evidence>
<name>A0AAV7W3H0_PLEWA</name>
<dbReference type="Proteomes" id="UP001066276">
    <property type="component" value="Chromosome 1_2"/>
</dbReference>
<reference evidence="1" key="1">
    <citation type="journal article" date="2022" name="bioRxiv">
        <title>Sequencing and chromosome-scale assembly of the giantPleurodeles waltlgenome.</title>
        <authorList>
            <person name="Brown T."/>
            <person name="Elewa A."/>
            <person name="Iarovenko S."/>
            <person name="Subramanian E."/>
            <person name="Araus A.J."/>
            <person name="Petzold A."/>
            <person name="Susuki M."/>
            <person name="Suzuki K.-i.T."/>
            <person name="Hayashi T."/>
            <person name="Toyoda A."/>
            <person name="Oliveira C."/>
            <person name="Osipova E."/>
            <person name="Leigh N.D."/>
            <person name="Simon A."/>
            <person name="Yun M.H."/>
        </authorList>
    </citation>
    <scope>NUCLEOTIDE SEQUENCE</scope>
    <source>
        <strain evidence="1">20211129_DDA</strain>
        <tissue evidence="1">Liver</tissue>
    </source>
</reference>
<comment type="caution">
    <text evidence="1">The sequence shown here is derived from an EMBL/GenBank/DDBJ whole genome shotgun (WGS) entry which is preliminary data.</text>
</comment>
<organism evidence="1 2">
    <name type="scientific">Pleurodeles waltl</name>
    <name type="common">Iberian ribbed newt</name>
    <dbReference type="NCBI Taxonomy" id="8319"/>
    <lineage>
        <taxon>Eukaryota</taxon>
        <taxon>Metazoa</taxon>
        <taxon>Chordata</taxon>
        <taxon>Craniata</taxon>
        <taxon>Vertebrata</taxon>
        <taxon>Euteleostomi</taxon>
        <taxon>Amphibia</taxon>
        <taxon>Batrachia</taxon>
        <taxon>Caudata</taxon>
        <taxon>Salamandroidea</taxon>
        <taxon>Salamandridae</taxon>
        <taxon>Pleurodelinae</taxon>
        <taxon>Pleurodeles</taxon>
    </lineage>
</organism>
<dbReference type="AlphaFoldDB" id="A0AAV7W3H0"/>
<protein>
    <submittedName>
        <fullName evidence="1">Uncharacterized protein</fullName>
    </submittedName>
</protein>
<gene>
    <name evidence="1" type="ORF">NDU88_002907</name>
</gene>
<evidence type="ECO:0000313" key="1">
    <source>
        <dbReference type="EMBL" id="KAJ1207516.1"/>
    </source>
</evidence>
<proteinExistence type="predicted"/>
<dbReference type="EMBL" id="JANPWB010000002">
    <property type="protein sequence ID" value="KAJ1207516.1"/>
    <property type="molecule type" value="Genomic_DNA"/>
</dbReference>
<sequence>MTWTTGASVVRWEDPHMIQSEVPGVMAGPDLWIHRKSRIHGLNQIVHSPQRTVLGIRDQSRSMKLLPPWLFVSQFASPRGKDYLLYGPCCA</sequence>
<accession>A0AAV7W3H0</accession>
<keyword evidence="2" id="KW-1185">Reference proteome</keyword>